<keyword evidence="2" id="KW-1133">Transmembrane helix</keyword>
<organism evidence="4 5">
    <name type="scientific">Alosa alosa</name>
    <name type="common">allis shad</name>
    <dbReference type="NCBI Taxonomy" id="278164"/>
    <lineage>
        <taxon>Eukaryota</taxon>
        <taxon>Metazoa</taxon>
        <taxon>Chordata</taxon>
        <taxon>Craniata</taxon>
        <taxon>Vertebrata</taxon>
        <taxon>Euteleostomi</taxon>
        <taxon>Actinopterygii</taxon>
        <taxon>Neopterygii</taxon>
        <taxon>Teleostei</taxon>
        <taxon>Clupei</taxon>
        <taxon>Clupeiformes</taxon>
        <taxon>Clupeoidei</taxon>
        <taxon>Clupeidae</taxon>
        <taxon>Alosa</taxon>
    </lineage>
</organism>
<sequence>MLLVGLLVLVAVCLTGTLGQLPDQNPPELAVKPGAKPLADSFHPGYGQDNHAGKDNDKLGVFIAAAVGTVALMGVVYCIYSQFYTKHPYLHTELQEDSDTLDLQEPYSPSVFPGCESRMEKGLGRGVERWRDRGRERGREGYGALSDTPSIITLPPTLSPPPSASSFASLSLSPPSPLKTISAQDLEKSFL</sequence>
<evidence type="ECO:0000256" key="3">
    <source>
        <dbReference type="SAM" id="SignalP"/>
    </source>
</evidence>
<evidence type="ECO:0000256" key="1">
    <source>
        <dbReference type="SAM" id="MobiDB-lite"/>
    </source>
</evidence>
<feature type="transmembrane region" description="Helical" evidence="2">
    <location>
        <begin position="59"/>
        <end position="80"/>
    </location>
</feature>
<comment type="caution">
    <text evidence="4">The sequence shown here is derived from an EMBL/GenBank/DDBJ whole genome shotgun (WGS) entry which is preliminary data.</text>
</comment>
<evidence type="ECO:0000313" key="5">
    <source>
        <dbReference type="Proteomes" id="UP000823561"/>
    </source>
</evidence>
<evidence type="ECO:0000313" key="4">
    <source>
        <dbReference type="EMBL" id="KAG5262411.1"/>
    </source>
</evidence>
<protein>
    <submittedName>
        <fullName evidence="4">Uncharacterized protein</fullName>
    </submittedName>
</protein>
<keyword evidence="2" id="KW-0472">Membrane</keyword>
<keyword evidence="5" id="KW-1185">Reference proteome</keyword>
<feature type="chain" id="PRO_5043484631" evidence="3">
    <location>
        <begin position="20"/>
        <end position="191"/>
    </location>
</feature>
<dbReference type="Proteomes" id="UP000823561">
    <property type="component" value="Chromosome 22"/>
</dbReference>
<dbReference type="AlphaFoldDB" id="A0AAV6FKV4"/>
<proteinExistence type="predicted"/>
<keyword evidence="3" id="KW-0732">Signal</keyword>
<name>A0AAV6FKV4_9TELE</name>
<keyword evidence="2" id="KW-0812">Transmembrane</keyword>
<evidence type="ECO:0000256" key="2">
    <source>
        <dbReference type="SAM" id="Phobius"/>
    </source>
</evidence>
<reference evidence="4" key="1">
    <citation type="submission" date="2020-10" db="EMBL/GenBank/DDBJ databases">
        <title>Chromosome-scale genome assembly of the Allis shad, Alosa alosa.</title>
        <authorList>
            <person name="Margot Z."/>
            <person name="Christophe K."/>
            <person name="Cabau C."/>
            <person name="Louis A."/>
            <person name="Berthelot C."/>
            <person name="Parey E."/>
            <person name="Roest Crollius H."/>
            <person name="Montfort J."/>
            <person name="Robinson-Rechavi M."/>
            <person name="Bucao C."/>
            <person name="Bouchez O."/>
            <person name="Gislard M."/>
            <person name="Lluch J."/>
            <person name="Milhes M."/>
            <person name="Lampietro C."/>
            <person name="Lopez Roques C."/>
            <person name="Donnadieu C."/>
            <person name="Braasch I."/>
            <person name="Desvignes T."/>
            <person name="Postlethwait J."/>
            <person name="Bobe J."/>
            <person name="Guiguen Y."/>
        </authorList>
    </citation>
    <scope>NUCLEOTIDE SEQUENCE</scope>
    <source>
        <strain evidence="4">M-15738</strain>
        <tissue evidence="4">Blood</tissue>
    </source>
</reference>
<accession>A0AAV6FKV4</accession>
<feature type="compositionally biased region" description="Low complexity" evidence="1">
    <location>
        <begin position="164"/>
        <end position="173"/>
    </location>
</feature>
<feature type="signal peptide" evidence="3">
    <location>
        <begin position="1"/>
        <end position="19"/>
    </location>
</feature>
<feature type="region of interest" description="Disordered" evidence="1">
    <location>
        <begin position="132"/>
        <end position="191"/>
    </location>
</feature>
<gene>
    <name evidence="4" type="ORF">AALO_G00274870</name>
</gene>
<dbReference type="EMBL" id="JADWDJ010000022">
    <property type="protein sequence ID" value="KAG5262411.1"/>
    <property type="molecule type" value="Genomic_DNA"/>
</dbReference>